<proteinExistence type="predicted"/>
<evidence type="ECO:0000313" key="2">
    <source>
        <dbReference type="Proteomes" id="UP000789525"/>
    </source>
</evidence>
<comment type="caution">
    <text evidence="1">The sequence shown here is derived from an EMBL/GenBank/DDBJ whole genome shotgun (WGS) entry which is preliminary data.</text>
</comment>
<organism evidence="1 2">
    <name type="scientific">Acaulospora colombiana</name>
    <dbReference type="NCBI Taxonomy" id="27376"/>
    <lineage>
        <taxon>Eukaryota</taxon>
        <taxon>Fungi</taxon>
        <taxon>Fungi incertae sedis</taxon>
        <taxon>Mucoromycota</taxon>
        <taxon>Glomeromycotina</taxon>
        <taxon>Glomeromycetes</taxon>
        <taxon>Diversisporales</taxon>
        <taxon>Acaulosporaceae</taxon>
        <taxon>Acaulospora</taxon>
    </lineage>
</organism>
<accession>A0ACA9QLR2</accession>
<evidence type="ECO:0000313" key="1">
    <source>
        <dbReference type="EMBL" id="CAG8756797.1"/>
    </source>
</evidence>
<feature type="non-terminal residue" evidence="1">
    <location>
        <position position="69"/>
    </location>
</feature>
<gene>
    <name evidence="1" type="ORF">ACOLOM_LOCUS12999</name>
</gene>
<dbReference type="Proteomes" id="UP000789525">
    <property type="component" value="Unassembled WGS sequence"/>
</dbReference>
<reference evidence="1" key="1">
    <citation type="submission" date="2021-06" db="EMBL/GenBank/DDBJ databases">
        <authorList>
            <person name="Kallberg Y."/>
            <person name="Tangrot J."/>
            <person name="Rosling A."/>
        </authorList>
    </citation>
    <scope>NUCLEOTIDE SEQUENCE</scope>
    <source>
        <strain evidence="1">CL356</strain>
    </source>
</reference>
<keyword evidence="2" id="KW-1185">Reference proteome</keyword>
<dbReference type="EMBL" id="CAJVPT010056438">
    <property type="protein sequence ID" value="CAG8756797.1"/>
    <property type="molecule type" value="Genomic_DNA"/>
</dbReference>
<sequence>MDYDLPPPPYSLRVSKAVVLDQDDSLIKGIEEMASSMREITTKFDGIMVEMARDQALTGHLGALKECKQ</sequence>
<name>A0ACA9QLR2_9GLOM</name>
<protein>
    <submittedName>
        <fullName evidence="1">16338_t:CDS:1</fullName>
    </submittedName>
</protein>